<accession>A0AAV9V9L6</accession>
<evidence type="ECO:0000313" key="4">
    <source>
        <dbReference type="EMBL" id="KAK6355198.1"/>
    </source>
</evidence>
<dbReference type="SUPFAM" id="SSF50978">
    <property type="entry name" value="WD40 repeat-like"/>
    <property type="match status" value="1"/>
</dbReference>
<evidence type="ECO:0000256" key="1">
    <source>
        <dbReference type="ARBA" id="ARBA00022574"/>
    </source>
</evidence>
<evidence type="ECO:0000256" key="2">
    <source>
        <dbReference type="ARBA" id="ARBA00022737"/>
    </source>
</evidence>
<evidence type="ECO:0000256" key="3">
    <source>
        <dbReference type="PROSITE-ProRule" id="PRU00221"/>
    </source>
</evidence>
<name>A0AAV9V9L6_9PEZI</name>
<dbReference type="Pfam" id="PF08513">
    <property type="entry name" value="LisH"/>
    <property type="match status" value="1"/>
</dbReference>
<dbReference type="InterPro" id="IPR015943">
    <property type="entry name" value="WD40/YVTN_repeat-like_dom_sf"/>
</dbReference>
<reference evidence="4 5" key="1">
    <citation type="submission" date="2019-10" db="EMBL/GenBank/DDBJ databases">
        <authorList>
            <person name="Palmer J.M."/>
        </authorList>
    </citation>
    <scope>NUCLEOTIDE SEQUENCE [LARGE SCALE GENOMIC DNA]</scope>
    <source>
        <strain evidence="4 5">TWF696</strain>
    </source>
</reference>
<dbReference type="Proteomes" id="UP001375240">
    <property type="component" value="Unassembled WGS sequence"/>
</dbReference>
<proteinExistence type="predicted"/>
<keyword evidence="2" id="KW-0677">Repeat</keyword>
<keyword evidence="5" id="KW-1185">Reference proteome</keyword>
<dbReference type="InterPro" id="IPR001680">
    <property type="entry name" value="WD40_rpt"/>
</dbReference>
<dbReference type="PROSITE" id="PS50294">
    <property type="entry name" value="WD_REPEATS_REGION"/>
    <property type="match status" value="1"/>
</dbReference>
<comment type="caution">
    <text evidence="4">The sequence shown here is derived from an EMBL/GenBank/DDBJ whole genome shotgun (WGS) entry which is preliminary data.</text>
</comment>
<keyword evidence="1 3" id="KW-0853">WD repeat</keyword>
<dbReference type="Gene3D" id="2.130.10.10">
    <property type="entry name" value="YVTN repeat-like/Quinoprotein amine dehydrogenase"/>
    <property type="match status" value="2"/>
</dbReference>
<dbReference type="InterPro" id="IPR036322">
    <property type="entry name" value="WD40_repeat_dom_sf"/>
</dbReference>
<dbReference type="AlphaFoldDB" id="A0AAV9V9L6"/>
<evidence type="ECO:0008006" key="6">
    <source>
        <dbReference type="Google" id="ProtNLM"/>
    </source>
</evidence>
<dbReference type="SMART" id="SM00667">
    <property type="entry name" value="LisH"/>
    <property type="match status" value="1"/>
</dbReference>
<dbReference type="Pfam" id="PF00400">
    <property type="entry name" value="WD40"/>
    <property type="match status" value="1"/>
</dbReference>
<sequence length="463" mass="49809">MPANDSPDVLVARFLLANNYHETFQAFVRETNLTPDSITTSPDDLTIEKILEEKKLYDFAVRFEKLNLAAGAVDFSVPYPSSQTTLTTSLTTSNILSITLSSFLIPSTNKGADLPAAGRPQTVIISTSADKNLRIYDACAPHDLLHTSPVDLHAGPILSVVAVSNRWLITGSMAGDIAISDLAGTVFQRWEGHKKFVVKLAISEPISSTSPEGASDASETAEVRYLAAASYDKSLSIHKLHIPHSKSHPPRLEFLHALEFPQTVEDVLFSKDFADTSPSSSAPLLIATIRDSAYLHIYTPTPHPSQPFALSTKASLTATSTTWLTYTPTSLTPHPQHPHLLALLTSSLPAPKLLIYNLQTRAVDSAISVPVTLSAFSTGIVAWRGDTPASGVWVNGDDGVVKCVELRSGEVKAELKAHDGRKVRCLVGGSIPVDSGDDGDEEELLVSGGFDGTLKVWKVPKEV</sequence>
<dbReference type="SMART" id="SM00320">
    <property type="entry name" value="WD40"/>
    <property type="match status" value="4"/>
</dbReference>
<dbReference type="InterPro" id="IPR050505">
    <property type="entry name" value="WDR55/POC1"/>
</dbReference>
<organism evidence="4 5">
    <name type="scientific">Orbilia brochopaga</name>
    <dbReference type="NCBI Taxonomy" id="3140254"/>
    <lineage>
        <taxon>Eukaryota</taxon>
        <taxon>Fungi</taxon>
        <taxon>Dikarya</taxon>
        <taxon>Ascomycota</taxon>
        <taxon>Pezizomycotina</taxon>
        <taxon>Orbiliomycetes</taxon>
        <taxon>Orbiliales</taxon>
        <taxon>Orbiliaceae</taxon>
        <taxon>Orbilia</taxon>
    </lineage>
</organism>
<dbReference type="PANTHER" id="PTHR44019">
    <property type="entry name" value="WD REPEAT-CONTAINING PROTEIN 55"/>
    <property type="match status" value="1"/>
</dbReference>
<dbReference type="PROSITE" id="PS50896">
    <property type="entry name" value="LISH"/>
    <property type="match status" value="1"/>
</dbReference>
<feature type="repeat" description="WD" evidence="3">
    <location>
        <begin position="441"/>
        <end position="463"/>
    </location>
</feature>
<gene>
    <name evidence="4" type="ORF">TWF696_004315</name>
</gene>
<dbReference type="PROSITE" id="PS50082">
    <property type="entry name" value="WD_REPEATS_2"/>
    <property type="match status" value="1"/>
</dbReference>
<protein>
    <recommendedName>
        <fullName evidence="6">LisH domain-containing protein</fullName>
    </recommendedName>
</protein>
<evidence type="ECO:0000313" key="5">
    <source>
        <dbReference type="Proteomes" id="UP001375240"/>
    </source>
</evidence>
<dbReference type="InterPro" id="IPR006594">
    <property type="entry name" value="LisH"/>
</dbReference>
<dbReference type="EMBL" id="JAVHNQ010000002">
    <property type="protein sequence ID" value="KAK6355198.1"/>
    <property type="molecule type" value="Genomic_DNA"/>
</dbReference>
<dbReference type="PANTHER" id="PTHR44019:SF8">
    <property type="entry name" value="POC1 CENTRIOLAR PROTEIN HOMOLOG"/>
    <property type="match status" value="1"/>
</dbReference>